<keyword evidence="3" id="KW-0732">Signal</keyword>
<dbReference type="AlphaFoldDB" id="A0AAJ0HX39"/>
<feature type="transmembrane region" description="Helical" evidence="2">
    <location>
        <begin position="70"/>
        <end position="94"/>
    </location>
</feature>
<keyword evidence="2" id="KW-0812">Transmembrane</keyword>
<evidence type="ECO:0000256" key="2">
    <source>
        <dbReference type="SAM" id="Phobius"/>
    </source>
</evidence>
<sequence length="189" mass="20343">MAALPTQIYTALLLIIPSVLTRLQVACEDFRIGKTEVPRSCWITPTLKAAVSKFPREDASGCARGVSRKVLGLFMVVGETAIIIHGIFFCREALPLYSGPSPPSTLWLLVLRGTSPCLPLLLRYLRRACATGSTQFPASSPLTRLPSLPSSPPPKHGPKPPSTKPFMPPSASSRPLAILARMPLTAPFS</sequence>
<name>A0AAJ0HX39_9PEZI</name>
<keyword evidence="5" id="KW-1185">Reference proteome</keyword>
<feature type="chain" id="PRO_5042540348" evidence="3">
    <location>
        <begin position="22"/>
        <end position="189"/>
    </location>
</feature>
<feature type="signal peptide" evidence="3">
    <location>
        <begin position="1"/>
        <end position="21"/>
    </location>
</feature>
<evidence type="ECO:0000256" key="1">
    <source>
        <dbReference type="SAM" id="MobiDB-lite"/>
    </source>
</evidence>
<organism evidence="4 5">
    <name type="scientific">Lasiosphaeria hispida</name>
    <dbReference type="NCBI Taxonomy" id="260671"/>
    <lineage>
        <taxon>Eukaryota</taxon>
        <taxon>Fungi</taxon>
        <taxon>Dikarya</taxon>
        <taxon>Ascomycota</taxon>
        <taxon>Pezizomycotina</taxon>
        <taxon>Sordariomycetes</taxon>
        <taxon>Sordariomycetidae</taxon>
        <taxon>Sordariales</taxon>
        <taxon>Lasiosphaeriaceae</taxon>
        <taxon>Lasiosphaeria</taxon>
    </lineage>
</organism>
<comment type="caution">
    <text evidence="4">The sequence shown here is derived from an EMBL/GenBank/DDBJ whole genome shotgun (WGS) entry which is preliminary data.</text>
</comment>
<dbReference type="Proteomes" id="UP001275084">
    <property type="component" value="Unassembled WGS sequence"/>
</dbReference>
<reference evidence="4" key="2">
    <citation type="submission" date="2023-06" db="EMBL/GenBank/DDBJ databases">
        <authorList>
            <consortium name="Lawrence Berkeley National Laboratory"/>
            <person name="Haridas S."/>
            <person name="Hensen N."/>
            <person name="Bonometti L."/>
            <person name="Westerberg I."/>
            <person name="Brannstrom I.O."/>
            <person name="Guillou S."/>
            <person name="Cros-Aarteil S."/>
            <person name="Calhoun S."/>
            <person name="Kuo A."/>
            <person name="Mondo S."/>
            <person name="Pangilinan J."/>
            <person name="Riley R."/>
            <person name="Labutti K."/>
            <person name="Andreopoulos B."/>
            <person name="Lipzen A."/>
            <person name="Chen C."/>
            <person name="Yanf M."/>
            <person name="Daum C."/>
            <person name="Ng V."/>
            <person name="Clum A."/>
            <person name="Steindorff A."/>
            <person name="Ohm R."/>
            <person name="Martin F."/>
            <person name="Silar P."/>
            <person name="Natvig D."/>
            <person name="Lalanne C."/>
            <person name="Gautier V."/>
            <person name="Ament-Velasquez S.L."/>
            <person name="Kruys A."/>
            <person name="Hutchinson M.I."/>
            <person name="Powell A.J."/>
            <person name="Barry K."/>
            <person name="Miller A.N."/>
            <person name="Grigoriev I.V."/>
            <person name="Debuchy R."/>
            <person name="Gladieux P."/>
            <person name="Thoren M.H."/>
            <person name="Johannesson H."/>
        </authorList>
    </citation>
    <scope>NUCLEOTIDE SEQUENCE</scope>
    <source>
        <strain evidence="4">CBS 955.72</strain>
    </source>
</reference>
<feature type="transmembrane region" description="Helical" evidence="2">
    <location>
        <begin position="106"/>
        <end position="125"/>
    </location>
</feature>
<evidence type="ECO:0000256" key="3">
    <source>
        <dbReference type="SAM" id="SignalP"/>
    </source>
</evidence>
<dbReference type="EMBL" id="JAUIQD010000001">
    <property type="protein sequence ID" value="KAK3364224.1"/>
    <property type="molecule type" value="Genomic_DNA"/>
</dbReference>
<evidence type="ECO:0000313" key="4">
    <source>
        <dbReference type="EMBL" id="KAK3364224.1"/>
    </source>
</evidence>
<feature type="compositionally biased region" description="Pro residues" evidence="1">
    <location>
        <begin position="149"/>
        <end position="168"/>
    </location>
</feature>
<feature type="compositionally biased region" description="Low complexity" evidence="1">
    <location>
        <begin position="137"/>
        <end position="148"/>
    </location>
</feature>
<keyword evidence="2" id="KW-1133">Transmembrane helix</keyword>
<gene>
    <name evidence="4" type="ORF">B0T25DRAFT_529606</name>
</gene>
<protein>
    <submittedName>
        <fullName evidence="4">Uncharacterized protein</fullName>
    </submittedName>
</protein>
<evidence type="ECO:0000313" key="5">
    <source>
        <dbReference type="Proteomes" id="UP001275084"/>
    </source>
</evidence>
<proteinExistence type="predicted"/>
<feature type="region of interest" description="Disordered" evidence="1">
    <location>
        <begin position="133"/>
        <end position="175"/>
    </location>
</feature>
<accession>A0AAJ0HX39</accession>
<keyword evidence="2" id="KW-0472">Membrane</keyword>
<reference evidence="4" key="1">
    <citation type="journal article" date="2023" name="Mol. Phylogenet. Evol.">
        <title>Genome-scale phylogeny and comparative genomics of the fungal order Sordariales.</title>
        <authorList>
            <person name="Hensen N."/>
            <person name="Bonometti L."/>
            <person name="Westerberg I."/>
            <person name="Brannstrom I.O."/>
            <person name="Guillou S."/>
            <person name="Cros-Aarteil S."/>
            <person name="Calhoun S."/>
            <person name="Haridas S."/>
            <person name="Kuo A."/>
            <person name="Mondo S."/>
            <person name="Pangilinan J."/>
            <person name="Riley R."/>
            <person name="LaButti K."/>
            <person name="Andreopoulos B."/>
            <person name="Lipzen A."/>
            <person name="Chen C."/>
            <person name="Yan M."/>
            <person name="Daum C."/>
            <person name="Ng V."/>
            <person name="Clum A."/>
            <person name="Steindorff A."/>
            <person name="Ohm R.A."/>
            <person name="Martin F."/>
            <person name="Silar P."/>
            <person name="Natvig D.O."/>
            <person name="Lalanne C."/>
            <person name="Gautier V."/>
            <person name="Ament-Velasquez S.L."/>
            <person name="Kruys A."/>
            <person name="Hutchinson M.I."/>
            <person name="Powell A.J."/>
            <person name="Barry K."/>
            <person name="Miller A.N."/>
            <person name="Grigoriev I.V."/>
            <person name="Debuchy R."/>
            <person name="Gladieux P."/>
            <person name="Hiltunen Thoren M."/>
            <person name="Johannesson H."/>
        </authorList>
    </citation>
    <scope>NUCLEOTIDE SEQUENCE</scope>
    <source>
        <strain evidence="4">CBS 955.72</strain>
    </source>
</reference>